<evidence type="ECO:0000313" key="3">
    <source>
        <dbReference type="EMBL" id="TET07637.1"/>
    </source>
</evidence>
<dbReference type="InterPro" id="IPR001296">
    <property type="entry name" value="Glyco_trans_1"/>
</dbReference>
<sequence length="428" mass="48188">MGKKGIMRICFASDQAFPAVGGEGISTQNFSLGMAKRGHTVIVLTSQSSGAIHRTGSGAFSYCVVRDAYCAIRDKSERYSRSGLFNAVKGKGIRIYRFFSLPLPGQKGSLAFPSSIKITSILKKERINLVQINLPSYLGWQTLRGARKIGIPVVLGFHVQVGNIIPFYFPFSLFKGILEAWFAYFYSKADTAVVPSRFASEILKKYTYKPIRIVSNGIDLKAFDVKKLTSKEIETFRKRYSLAGFSVLLYTGRLNYEKNINYLLRIMQALKERKGRVKLLIVGEGRLKERLKKRAARSGIKKEVNFTGFLKEKDLLCAYACADIFILSSFYELQSIATLEAMAMRRAILIGRSKENAAQELVKEGANGYTFTLQNPGEAVEKINRILSDEKLKKSMQEKSYQMIQAHEIEKSISKLEKIYESLIKNSV</sequence>
<dbReference type="Gene3D" id="3.40.50.2000">
    <property type="entry name" value="Glycogen Phosphorylase B"/>
    <property type="match status" value="2"/>
</dbReference>
<dbReference type="Proteomes" id="UP000316360">
    <property type="component" value="Unassembled WGS sequence"/>
</dbReference>
<evidence type="ECO:0000259" key="2">
    <source>
        <dbReference type="Pfam" id="PF13439"/>
    </source>
</evidence>
<comment type="caution">
    <text evidence="3">The sequence shown here is derived from an EMBL/GenBank/DDBJ whole genome shotgun (WGS) entry which is preliminary data.</text>
</comment>
<dbReference type="InterPro" id="IPR028098">
    <property type="entry name" value="Glyco_trans_4-like_N"/>
</dbReference>
<dbReference type="AlphaFoldDB" id="A0A523RPD7"/>
<accession>A0A523RPD7</accession>
<feature type="domain" description="Glycosyl transferase family 1" evidence="1">
    <location>
        <begin position="243"/>
        <end position="402"/>
    </location>
</feature>
<protein>
    <submittedName>
        <fullName evidence="3">Glycosyltransferase</fullName>
    </submittedName>
</protein>
<dbReference type="SUPFAM" id="SSF53756">
    <property type="entry name" value="UDP-Glycosyltransferase/glycogen phosphorylase"/>
    <property type="match status" value="1"/>
</dbReference>
<dbReference type="PANTHER" id="PTHR45947:SF3">
    <property type="entry name" value="SULFOQUINOVOSYL TRANSFERASE SQD2"/>
    <property type="match status" value="1"/>
</dbReference>
<dbReference type="GO" id="GO:0016757">
    <property type="term" value="F:glycosyltransferase activity"/>
    <property type="evidence" value="ECO:0007669"/>
    <property type="project" value="InterPro"/>
</dbReference>
<evidence type="ECO:0000259" key="1">
    <source>
        <dbReference type="Pfam" id="PF00534"/>
    </source>
</evidence>
<name>A0A523RPD7_UNCAE</name>
<dbReference type="EMBL" id="SOKJ01000412">
    <property type="protein sequence ID" value="TET07637.1"/>
    <property type="molecule type" value="Genomic_DNA"/>
</dbReference>
<dbReference type="InterPro" id="IPR050194">
    <property type="entry name" value="Glycosyltransferase_grp1"/>
</dbReference>
<dbReference type="PANTHER" id="PTHR45947">
    <property type="entry name" value="SULFOQUINOVOSYL TRANSFERASE SQD2"/>
    <property type="match status" value="1"/>
</dbReference>
<proteinExistence type="predicted"/>
<dbReference type="Pfam" id="PF00534">
    <property type="entry name" value="Glycos_transf_1"/>
    <property type="match status" value="1"/>
</dbReference>
<keyword evidence="3" id="KW-0808">Transferase</keyword>
<reference evidence="3 4" key="1">
    <citation type="submission" date="2019-03" db="EMBL/GenBank/DDBJ databases">
        <title>Metabolic potential of uncultured bacteria and archaea associated with petroleum seepage in deep-sea sediments.</title>
        <authorList>
            <person name="Dong X."/>
            <person name="Hubert C."/>
        </authorList>
    </citation>
    <scope>NUCLEOTIDE SEQUENCE [LARGE SCALE GENOMIC DNA]</scope>
    <source>
        <strain evidence="3">E44_bin7</strain>
    </source>
</reference>
<dbReference type="Pfam" id="PF13439">
    <property type="entry name" value="Glyco_transf_4"/>
    <property type="match status" value="1"/>
</dbReference>
<gene>
    <name evidence="3" type="ORF">E3J84_07205</name>
</gene>
<evidence type="ECO:0000313" key="4">
    <source>
        <dbReference type="Proteomes" id="UP000316360"/>
    </source>
</evidence>
<feature type="domain" description="Glycosyltransferase subfamily 4-like N-terminal" evidence="2">
    <location>
        <begin position="20"/>
        <end position="221"/>
    </location>
</feature>
<organism evidence="3 4">
    <name type="scientific">Aerophobetes bacterium</name>
    <dbReference type="NCBI Taxonomy" id="2030807"/>
    <lineage>
        <taxon>Bacteria</taxon>
        <taxon>Candidatus Aerophobota</taxon>
    </lineage>
</organism>